<evidence type="ECO:0008006" key="6">
    <source>
        <dbReference type="Google" id="ProtNLM"/>
    </source>
</evidence>
<keyword evidence="1" id="KW-0645">Protease</keyword>
<evidence type="ECO:0000256" key="3">
    <source>
        <dbReference type="SAM" id="SignalP"/>
    </source>
</evidence>
<gene>
    <name evidence="4" type="ORF">GCM10007053_09780</name>
</gene>
<dbReference type="SUPFAM" id="SSF81901">
    <property type="entry name" value="HCP-like"/>
    <property type="match status" value="1"/>
</dbReference>
<reference evidence="4" key="2">
    <citation type="submission" date="2020-09" db="EMBL/GenBank/DDBJ databases">
        <authorList>
            <person name="Sun Q."/>
            <person name="Kim S."/>
        </authorList>
    </citation>
    <scope>NUCLEOTIDE SEQUENCE</scope>
    <source>
        <strain evidence="4">KCTC 23430</strain>
    </source>
</reference>
<dbReference type="Gene3D" id="2.40.10.120">
    <property type="match status" value="1"/>
</dbReference>
<dbReference type="GO" id="GO:0004252">
    <property type="term" value="F:serine-type endopeptidase activity"/>
    <property type="evidence" value="ECO:0007669"/>
    <property type="project" value="InterPro"/>
</dbReference>
<dbReference type="Pfam" id="PF13365">
    <property type="entry name" value="Trypsin_2"/>
    <property type="match status" value="1"/>
</dbReference>
<evidence type="ECO:0000256" key="1">
    <source>
        <dbReference type="ARBA" id="ARBA00022670"/>
    </source>
</evidence>
<dbReference type="GO" id="GO:0006508">
    <property type="term" value="P:proteolysis"/>
    <property type="evidence" value="ECO:0007669"/>
    <property type="project" value="UniProtKB-KW"/>
</dbReference>
<feature type="chain" id="PRO_5037275364" description="Serine protease" evidence="3">
    <location>
        <begin position="19"/>
        <end position="526"/>
    </location>
</feature>
<feature type="signal peptide" evidence="3">
    <location>
        <begin position="1"/>
        <end position="18"/>
    </location>
</feature>
<dbReference type="PROSITE" id="PS51257">
    <property type="entry name" value="PROKAR_LIPOPROTEIN"/>
    <property type="match status" value="1"/>
</dbReference>
<accession>A0A918XG98</accession>
<sequence>MNALILRWLALLASLALAACASSPAGNSVSRAGTNSACPPSIVAIAGPTQWDTSRYGGSANYDTMLQLRDREIAACRSEVAAGSLPALRSLEGHWRREQNLPQLVSTYQSYLDSTGDSRVKRQLALDMYALYKDGEPGFRPNANEAQRYLGLAVNYGATGLRPDYARLLALQGQNAEAQRQYKTLVDQGAGTREARCENQLQLGYLYFLGQGATQNANLGYFYWQRGLEQAAGARWGSCISDNFGDQKRYRYETDRKQFVDAQLKQVSIATQSTIREAARMSPETGAARVAALPLPRPSQPTASVTSTANIAAAAPASRPASNTYTNGWPAWSPLRGGICAMAHSNTAVSRASLYSTAAPALWTLLSGDAKATVIGSAVAVTPSLLLSNCHVLSEPTGISLQNSTGRRSARVIAADLDGDRCILMSEQPSTAYLQRGRSISRVQIGEDVSAVGSPKGMSNTLSVGIVAGKRERSGLSLLQTDAALSNGSSGGGLFDNRANLIGITTFRIPDANSLNFAIAIDEFCE</sequence>
<comment type="caution">
    <text evidence="4">The sequence shown here is derived from an EMBL/GenBank/DDBJ whole genome shotgun (WGS) entry which is preliminary data.</text>
</comment>
<protein>
    <recommendedName>
        <fullName evidence="6">Serine protease</fullName>
    </recommendedName>
</protein>
<dbReference type="PANTHER" id="PTHR43343:SF3">
    <property type="entry name" value="PROTEASE DO-LIKE 8, CHLOROPLASTIC"/>
    <property type="match status" value="1"/>
</dbReference>
<dbReference type="InterPro" id="IPR051201">
    <property type="entry name" value="Chloro_Bact_Ser_Proteases"/>
</dbReference>
<dbReference type="AlphaFoldDB" id="A0A918XG98"/>
<name>A0A918XG98_9GAMM</name>
<keyword evidence="2" id="KW-0378">Hydrolase</keyword>
<proteinExistence type="predicted"/>
<evidence type="ECO:0000256" key="2">
    <source>
        <dbReference type="ARBA" id="ARBA00022801"/>
    </source>
</evidence>
<keyword evidence="3" id="KW-0732">Signal</keyword>
<evidence type="ECO:0000313" key="5">
    <source>
        <dbReference type="Proteomes" id="UP000644693"/>
    </source>
</evidence>
<evidence type="ECO:0000313" key="4">
    <source>
        <dbReference type="EMBL" id="GHD29386.1"/>
    </source>
</evidence>
<organism evidence="4 5">
    <name type="scientific">Parahalioglobus pacificus</name>
    <dbReference type="NCBI Taxonomy" id="930806"/>
    <lineage>
        <taxon>Bacteria</taxon>
        <taxon>Pseudomonadati</taxon>
        <taxon>Pseudomonadota</taxon>
        <taxon>Gammaproteobacteria</taxon>
        <taxon>Cellvibrionales</taxon>
        <taxon>Halieaceae</taxon>
        <taxon>Parahalioglobus</taxon>
    </lineage>
</organism>
<dbReference type="PRINTS" id="PR00834">
    <property type="entry name" value="PROTEASES2C"/>
</dbReference>
<dbReference type="InterPro" id="IPR009003">
    <property type="entry name" value="Peptidase_S1_PA"/>
</dbReference>
<keyword evidence="5" id="KW-1185">Reference proteome</keyword>
<dbReference type="EMBL" id="BMYM01000001">
    <property type="protein sequence ID" value="GHD29386.1"/>
    <property type="molecule type" value="Genomic_DNA"/>
</dbReference>
<dbReference type="InterPro" id="IPR001940">
    <property type="entry name" value="Peptidase_S1C"/>
</dbReference>
<dbReference type="PANTHER" id="PTHR43343">
    <property type="entry name" value="PEPTIDASE S12"/>
    <property type="match status" value="1"/>
</dbReference>
<dbReference type="Proteomes" id="UP000644693">
    <property type="component" value="Unassembled WGS sequence"/>
</dbReference>
<dbReference type="SUPFAM" id="SSF50494">
    <property type="entry name" value="Trypsin-like serine proteases"/>
    <property type="match status" value="1"/>
</dbReference>
<reference evidence="4" key="1">
    <citation type="journal article" date="2014" name="Int. J. Syst. Evol. Microbiol.">
        <title>Complete genome sequence of Corynebacterium casei LMG S-19264T (=DSM 44701T), isolated from a smear-ripened cheese.</title>
        <authorList>
            <consortium name="US DOE Joint Genome Institute (JGI-PGF)"/>
            <person name="Walter F."/>
            <person name="Albersmeier A."/>
            <person name="Kalinowski J."/>
            <person name="Ruckert C."/>
        </authorList>
    </citation>
    <scope>NUCLEOTIDE SEQUENCE</scope>
    <source>
        <strain evidence="4">KCTC 23430</strain>
    </source>
</reference>